<feature type="region of interest" description="Disordered" evidence="1">
    <location>
        <begin position="170"/>
        <end position="189"/>
    </location>
</feature>
<dbReference type="Pfam" id="PF00293">
    <property type="entry name" value="NUDIX"/>
    <property type="match status" value="1"/>
</dbReference>
<keyword evidence="4" id="KW-1185">Reference proteome</keyword>
<dbReference type="CDD" id="cd18873">
    <property type="entry name" value="NUDIX_NadM_like"/>
    <property type="match status" value="1"/>
</dbReference>
<accession>A0A514Z9N5</accession>
<feature type="compositionally biased region" description="Basic residues" evidence="1">
    <location>
        <begin position="171"/>
        <end position="189"/>
    </location>
</feature>
<gene>
    <name evidence="3" type="ORF">FLP15_08935</name>
</gene>
<dbReference type="Gene3D" id="3.90.79.10">
    <property type="entry name" value="Nucleoside Triphosphate Pyrophosphohydrolase"/>
    <property type="match status" value="1"/>
</dbReference>
<dbReference type="PANTHER" id="PTHR43736">
    <property type="entry name" value="ADP-RIBOSE PYROPHOSPHATASE"/>
    <property type="match status" value="1"/>
</dbReference>
<evidence type="ECO:0000259" key="2">
    <source>
        <dbReference type="Pfam" id="PF00293"/>
    </source>
</evidence>
<dbReference type="InterPro" id="IPR015797">
    <property type="entry name" value="NUDIX_hydrolase-like_dom_sf"/>
</dbReference>
<dbReference type="SUPFAM" id="SSF55811">
    <property type="entry name" value="Nudix"/>
    <property type="match status" value="1"/>
</dbReference>
<dbReference type="OrthoDB" id="9786141at2"/>
<dbReference type="GO" id="GO:0016787">
    <property type="term" value="F:hydrolase activity"/>
    <property type="evidence" value="ECO:0007669"/>
    <property type="project" value="UniProtKB-KW"/>
</dbReference>
<evidence type="ECO:0000313" key="4">
    <source>
        <dbReference type="Proteomes" id="UP000315128"/>
    </source>
</evidence>
<feature type="domain" description="Nudix hydrolase" evidence="2">
    <location>
        <begin position="2"/>
        <end position="79"/>
    </location>
</feature>
<feature type="compositionally biased region" description="Basic and acidic residues" evidence="1">
    <location>
        <begin position="1"/>
        <end position="19"/>
    </location>
</feature>
<sequence length="189" mass="21690">MDASESAKEAALRETKEETGVELTQDNQMWQIGAFTDPNRDPRQWIISVAHATFLYPFVTPIAGDDARSARWFTINRNKDGELEFLHPQAYVSLDDLAFDHKDIILTTFKRIKESLDVTPDILHVLGEEFLSTDALKVLKYFDEKFESYSTGNFVKIYVKNNPILMDTGRFGKKPKSPGRPKKILSFRK</sequence>
<proteinExistence type="predicted"/>
<feature type="region of interest" description="Disordered" evidence="1">
    <location>
        <begin position="1"/>
        <end position="20"/>
    </location>
</feature>
<dbReference type="KEGG" id="lack:FLP15_08935"/>
<dbReference type="PANTHER" id="PTHR43736:SF5">
    <property type="entry name" value="NUDIX HYDROLASE DOMAIN-CONTAINING PROTEIN"/>
    <property type="match status" value="1"/>
</dbReference>
<evidence type="ECO:0000256" key="1">
    <source>
        <dbReference type="SAM" id="MobiDB-lite"/>
    </source>
</evidence>
<keyword evidence="3" id="KW-0378">Hydrolase</keyword>
<protein>
    <submittedName>
        <fullName evidence="3">NUDIX hydrolase</fullName>
    </submittedName>
</protein>
<dbReference type="EMBL" id="CP041356">
    <property type="protein sequence ID" value="QDK71257.1"/>
    <property type="molecule type" value="Genomic_DNA"/>
</dbReference>
<reference evidence="3 4" key="1">
    <citation type="submission" date="2019-07" db="EMBL/GenBank/DDBJ databases">
        <title>Genome sequencing of KACC 19320.</title>
        <authorList>
            <person name="Heo J."/>
            <person name="Kim S.-J."/>
            <person name="Kim J.-S."/>
            <person name="Hong S.-B."/>
            <person name="Kwon S.-W."/>
        </authorList>
    </citation>
    <scope>NUCLEOTIDE SEQUENCE [LARGE SCALE GENOMIC DNA]</scope>
    <source>
        <strain evidence="3 4">KACC 19320</strain>
    </source>
</reference>
<dbReference type="InterPro" id="IPR000086">
    <property type="entry name" value="NUDIX_hydrolase_dom"/>
</dbReference>
<dbReference type="AlphaFoldDB" id="A0A514Z9N5"/>
<organism evidence="3 4">
    <name type="scientific">Lactococcus protaetiae</name>
    <dbReference type="NCBI Taxonomy" id="2592653"/>
    <lineage>
        <taxon>Bacteria</taxon>
        <taxon>Bacillati</taxon>
        <taxon>Bacillota</taxon>
        <taxon>Bacilli</taxon>
        <taxon>Lactobacillales</taxon>
        <taxon>Streptococcaceae</taxon>
        <taxon>Lactococcus</taxon>
    </lineage>
</organism>
<dbReference type="RefSeq" id="WP_142766831.1">
    <property type="nucleotide sequence ID" value="NZ_CP041356.1"/>
</dbReference>
<dbReference type="Proteomes" id="UP000315128">
    <property type="component" value="Chromosome"/>
</dbReference>
<name>A0A514Z9N5_9LACT</name>
<evidence type="ECO:0000313" key="3">
    <source>
        <dbReference type="EMBL" id="QDK71257.1"/>
    </source>
</evidence>